<dbReference type="RefSeq" id="WP_174605656.1">
    <property type="nucleotide sequence ID" value="NZ_CP054490.1"/>
</dbReference>
<dbReference type="Proteomes" id="UP000509429">
    <property type="component" value="Chromosome"/>
</dbReference>
<dbReference type="KEGG" id="reo:HUE58_03530"/>
<dbReference type="EMBL" id="CP054490">
    <property type="protein sequence ID" value="QKQ24218.1"/>
    <property type="molecule type" value="Genomic_DNA"/>
</dbReference>
<sequence>MIKMYGIKNCDTIKKAQKFLINHQVDFEFIDLRDNPINKTKLQTFVDKLTWEKLINKRSTTFRNLNNKEKNNITLELVLKNPTLIKRPVLVMNNNDIMVGFSEKSYLKIC</sequence>
<evidence type="ECO:0000256" key="2">
    <source>
        <dbReference type="PROSITE-ProRule" id="PRU01282"/>
    </source>
</evidence>
<dbReference type="SUPFAM" id="SSF52833">
    <property type="entry name" value="Thioredoxin-like"/>
    <property type="match status" value="1"/>
</dbReference>
<evidence type="ECO:0000256" key="1">
    <source>
        <dbReference type="ARBA" id="ARBA00007198"/>
    </source>
</evidence>
<evidence type="ECO:0000313" key="3">
    <source>
        <dbReference type="EMBL" id="QKQ24218.1"/>
    </source>
</evidence>
<comment type="similarity">
    <text evidence="1 2">Belongs to the ArsC family.</text>
</comment>
<name>A0A6N0HPB8_9GAMM</name>
<evidence type="ECO:0000313" key="4">
    <source>
        <dbReference type="Proteomes" id="UP000509429"/>
    </source>
</evidence>
<dbReference type="AlphaFoldDB" id="A0A6N0HPB8"/>
<dbReference type="PANTHER" id="PTHR30041">
    <property type="entry name" value="ARSENATE REDUCTASE"/>
    <property type="match status" value="1"/>
</dbReference>
<dbReference type="InterPro" id="IPR006660">
    <property type="entry name" value="Arsenate_reductase-like"/>
</dbReference>
<protein>
    <submittedName>
        <fullName evidence="3">Spx/MgsR family RNA polymerase-binding regulatory protein</fullName>
    </submittedName>
</protein>
<gene>
    <name evidence="3" type="ORF">HUE58_03530</name>
</gene>
<organism evidence="3 4">
    <name type="scientific">Candidatus Ruthia endofausta</name>
    <dbReference type="NCBI Taxonomy" id="2738852"/>
    <lineage>
        <taxon>Bacteria</taxon>
        <taxon>Pseudomonadati</taxon>
        <taxon>Pseudomonadota</taxon>
        <taxon>Gammaproteobacteria</taxon>
        <taxon>Candidatus Pseudothioglobaceae</taxon>
        <taxon>Candidatus Ruthturnera</taxon>
    </lineage>
</organism>
<accession>A0A6N0HPB8</accession>
<dbReference type="InterPro" id="IPR006504">
    <property type="entry name" value="Tscrpt_reg_Spx/MgsR"/>
</dbReference>
<keyword evidence="4" id="KW-1185">Reference proteome</keyword>
<dbReference type="Pfam" id="PF03960">
    <property type="entry name" value="ArsC"/>
    <property type="match status" value="1"/>
</dbReference>
<dbReference type="InterPro" id="IPR036249">
    <property type="entry name" value="Thioredoxin-like_sf"/>
</dbReference>
<dbReference type="NCBIfam" id="TIGR01617">
    <property type="entry name" value="arsC_related"/>
    <property type="match status" value="1"/>
</dbReference>
<dbReference type="Gene3D" id="3.40.30.10">
    <property type="entry name" value="Glutaredoxin"/>
    <property type="match status" value="1"/>
</dbReference>
<dbReference type="PANTHER" id="PTHR30041:SF8">
    <property type="entry name" value="PROTEIN YFFB"/>
    <property type="match status" value="1"/>
</dbReference>
<reference evidence="3 4" key="1">
    <citation type="submission" date="2020-05" db="EMBL/GenBank/DDBJ databases">
        <title>Horizontal transmission and recombination maintain forever young bacterial symbiont genomes.</title>
        <authorList>
            <person name="Russell S.L."/>
            <person name="Pepper-Tunick E."/>
            <person name="Svedberg J."/>
            <person name="Byrne A."/>
            <person name="Ruelas Castillo J."/>
            <person name="Vollmers C."/>
            <person name="Beinart R.A."/>
            <person name="Corbett-Detig R."/>
        </authorList>
    </citation>
    <scope>NUCLEOTIDE SEQUENCE [LARGE SCALE GENOMIC DNA]</scope>
    <source>
        <strain evidence="3">JDF_Ridge</strain>
    </source>
</reference>
<proteinExistence type="inferred from homology"/>
<dbReference type="PROSITE" id="PS51353">
    <property type="entry name" value="ARSC"/>
    <property type="match status" value="1"/>
</dbReference>